<dbReference type="EC" id="2.7.1.33" evidence="6 16"/>
<evidence type="ECO:0000256" key="2">
    <source>
        <dbReference type="ARBA" id="ARBA00001958"/>
    </source>
</evidence>
<protein>
    <recommendedName>
        <fullName evidence="15 16">Type III pantothenate kinase</fullName>
        <ecNumber evidence="6 16">2.7.1.33</ecNumber>
    </recommendedName>
    <alternativeName>
        <fullName evidence="16">PanK-III</fullName>
    </alternativeName>
    <alternativeName>
        <fullName evidence="16">Pantothenic acid kinase</fullName>
    </alternativeName>
</protein>
<reference evidence="18" key="1">
    <citation type="submission" date="2014-07" db="EMBL/GenBank/DDBJ databases">
        <authorList>
            <person name="Wibberg D."/>
        </authorList>
    </citation>
    <scope>NUCLEOTIDE SEQUENCE [LARGE SCALE GENOMIC DNA]</scope>
    <source>
        <strain evidence="18">DG5</strain>
    </source>
</reference>
<keyword evidence="9 16" id="KW-0547">Nucleotide-binding</keyword>
<dbReference type="InterPro" id="IPR043129">
    <property type="entry name" value="ATPase_NBD"/>
</dbReference>
<comment type="subunit">
    <text evidence="5 16">Homodimer.</text>
</comment>
<evidence type="ECO:0000313" key="18">
    <source>
        <dbReference type="Proteomes" id="UP000032431"/>
    </source>
</evidence>
<accession>A0A078KNF0</accession>
<keyword evidence="8 16" id="KW-0808">Transferase</keyword>
<keyword evidence="10 16" id="KW-0418">Kinase</keyword>
<dbReference type="CDD" id="cd24015">
    <property type="entry name" value="ASKHA_NBD_PanK-III"/>
    <property type="match status" value="1"/>
</dbReference>
<evidence type="ECO:0000256" key="13">
    <source>
        <dbReference type="ARBA" id="ARBA00022993"/>
    </source>
</evidence>
<evidence type="ECO:0000256" key="5">
    <source>
        <dbReference type="ARBA" id="ARBA00011738"/>
    </source>
</evidence>
<evidence type="ECO:0000256" key="1">
    <source>
        <dbReference type="ARBA" id="ARBA00001206"/>
    </source>
</evidence>
<dbReference type="GO" id="GO:0005524">
    <property type="term" value="F:ATP binding"/>
    <property type="evidence" value="ECO:0007669"/>
    <property type="project" value="UniProtKB-UniRule"/>
</dbReference>
<dbReference type="Proteomes" id="UP000032431">
    <property type="component" value="Chromosome I"/>
</dbReference>
<name>A0A078KNF0_9FIRM</name>
<evidence type="ECO:0000256" key="3">
    <source>
        <dbReference type="ARBA" id="ARBA00004496"/>
    </source>
</evidence>
<comment type="catalytic activity">
    <reaction evidence="1 16">
        <text>(R)-pantothenate + ATP = (R)-4'-phosphopantothenate + ADP + H(+)</text>
        <dbReference type="Rhea" id="RHEA:16373"/>
        <dbReference type="ChEBI" id="CHEBI:10986"/>
        <dbReference type="ChEBI" id="CHEBI:15378"/>
        <dbReference type="ChEBI" id="CHEBI:29032"/>
        <dbReference type="ChEBI" id="CHEBI:30616"/>
        <dbReference type="ChEBI" id="CHEBI:456216"/>
        <dbReference type="EC" id="2.7.1.33"/>
    </reaction>
</comment>
<organism evidence="17 18">
    <name type="scientific">[Clostridium] cellulosi</name>
    <dbReference type="NCBI Taxonomy" id="29343"/>
    <lineage>
        <taxon>Bacteria</taxon>
        <taxon>Bacillati</taxon>
        <taxon>Bacillota</taxon>
        <taxon>Clostridia</taxon>
        <taxon>Eubacteriales</taxon>
        <taxon>Oscillospiraceae</taxon>
        <taxon>Oscillospiraceae incertae sedis</taxon>
    </lineage>
</organism>
<evidence type="ECO:0000256" key="14">
    <source>
        <dbReference type="ARBA" id="ARBA00038036"/>
    </source>
</evidence>
<dbReference type="STRING" id="29343.CCDG5_0873"/>
<dbReference type="NCBIfam" id="NF009855">
    <property type="entry name" value="PRK13321.1"/>
    <property type="match status" value="1"/>
</dbReference>
<evidence type="ECO:0000256" key="11">
    <source>
        <dbReference type="ARBA" id="ARBA00022840"/>
    </source>
</evidence>
<keyword evidence="12 16" id="KW-0630">Potassium</keyword>
<dbReference type="AlphaFoldDB" id="A0A078KNF0"/>
<evidence type="ECO:0000256" key="15">
    <source>
        <dbReference type="ARBA" id="ARBA00040883"/>
    </source>
</evidence>
<dbReference type="PANTHER" id="PTHR34265">
    <property type="entry name" value="TYPE III PANTOTHENATE KINASE"/>
    <property type="match status" value="1"/>
</dbReference>
<dbReference type="GO" id="GO:0046872">
    <property type="term" value="F:metal ion binding"/>
    <property type="evidence" value="ECO:0007669"/>
    <property type="project" value="UniProtKB-KW"/>
</dbReference>
<evidence type="ECO:0000256" key="8">
    <source>
        <dbReference type="ARBA" id="ARBA00022679"/>
    </source>
</evidence>
<keyword evidence="13 16" id="KW-0173">Coenzyme A biosynthesis</keyword>
<dbReference type="GO" id="GO:0004594">
    <property type="term" value="F:pantothenate kinase activity"/>
    <property type="evidence" value="ECO:0007669"/>
    <property type="project" value="UniProtKB-UniRule"/>
</dbReference>
<dbReference type="PATRIC" id="fig|29343.3.peg.929"/>
<dbReference type="UniPathway" id="UPA00241">
    <property type="reaction ID" value="UER00352"/>
</dbReference>
<dbReference type="HOGENOM" id="CLU_066627_1_0_9"/>
<evidence type="ECO:0000256" key="6">
    <source>
        <dbReference type="ARBA" id="ARBA00012102"/>
    </source>
</evidence>
<gene>
    <name evidence="16 17" type="primary">coaX</name>
    <name evidence="17" type="ORF">CCDG5_0873</name>
</gene>
<keyword evidence="7 16" id="KW-0963">Cytoplasm</keyword>
<feature type="binding site" evidence="16">
    <location>
        <position position="184"/>
    </location>
    <ligand>
        <name>substrate</name>
    </ligand>
</feature>
<comment type="cofactor">
    <cofactor evidence="16">
        <name>NH4(+)</name>
        <dbReference type="ChEBI" id="CHEBI:28938"/>
    </cofactor>
    <cofactor evidence="16">
        <name>K(+)</name>
        <dbReference type="ChEBI" id="CHEBI:29103"/>
    </cofactor>
    <text evidence="16">A monovalent cation. Ammonium or potassium.</text>
</comment>
<sequence length="256" mass="27406">MVLTVDIGNSNIVVGEWEDEKLKFVSRIETDKTMTEDSYTVRLKNILELYGVQYEKIEGSIVSSVVPQVTGSVVNALERLIGKKPLIVGPGIKTGLNIRIDDPAELGSDLCADAVGALAKYPKPIIIFDMGTATTISVIDAKGCLLGGAIIPGVRTSLDALSQNASLLPHIGLEAPRDLIGRNTIDCMKSGAVFGTAALIDGMAQRIEERLGQKATIVATGGNSSYIIPYCKSKIIYDANLLLEGLINIYRKNVTK</sequence>
<feature type="binding site" evidence="16">
    <location>
        <position position="132"/>
    </location>
    <ligand>
        <name>ATP</name>
        <dbReference type="ChEBI" id="CHEBI:30616"/>
    </ligand>
</feature>
<dbReference type="PANTHER" id="PTHR34265:SF1">
    <property type="entry name" value="TYPE III PANTOTHENATE KINASE"/>
    <property type="match status" value="1"/>
</dbReference>
<feature type="binding site" evidence="16">
    <location>
        <begin position="6"/>
        <end position="13"/>
    </location>
    <ligand>
        <name>ATP</name>
        <dbReference type="ChEBI" id="CHEBI:30616"/>
    </ligand>
</feature>
<evidence type="ECO:0000256" key="7">
    <source>
        <dbReference type="ARBA" id="ARBA00022490"/>
    </source>
</evidence>
<evidence type="ECO:0000256" key="12">
    <source>
        <dbReference type="ARBA" id="ARBA00022958"/>
    </source>
</evidence>
<feature type="binding site" evidence="16">
    <location>
        <position position="129"/>
    </location>
    <ligand>
        <name>K(+)</name>
        <dbReference type="ChEBI" id="CHEBI:29103"/>
    </ligand>
</feature>
<comment type="similarity">
    <text evidence="14 16">Belongs to the type III pantothenate kinase family.</text>
</comment>
<keyword evidence="18" id="KW-1185">Reference proteome</keyword>
<evidence type="ECO:0000256" key="9">
    <source>
        <dbReference type="ARBA" id="ARBA00022741"/>
    </source>
</evidence>
<dbReference type="EMBL" id="LM995447">
    <property type="protein sequence ID" value="CDZ23998.1"/>
    <property type="molecule type" value="Genomic_DNA"/>
</dbReference>
<evidence type="ECO:0000256" key="16">
    <source>
        <dbReference type="HAMAP-Rule" id="MF_01274"/>
    </source>
</evidence>
<dbReference type="Pfam" id="PF03309">
    <property type="entry name" value="Pan_kinase"/>
    <property type="match status" value="1"/>
</dbReference>
<keyword evidence="16" id="KW-0479">Metal-binding</keyword>
<dbReference type="KEGG" id="ccel:CCDG5_0873"/>
<comment type="cofactor">
    <cofactor evidence="2">
        <name>K(+)</name>
        <dbReference type="ChEBI" id="CHEBI:29103"/>
    </cofactor>
</comment>
<comment type="function">
    <text evidence="16">Catalyzes the phosphorylation of pantothenate (Pan), the first step in CoA biosynthesis.</text>
</comment>
<comment type="pathway">
    <text evidence="4 16">Cofactor biosynthesis; coenzyme A biosynthesis; CoA from (R)-pantothenate: step 1/5.</text>
</comment>
<feature type="active site" description="Proton acceptor" evidence="16">
    <location>
        <position position="109"/>
    </location>
</feature>
<dbReference type="NCBIfam" id="TIGR00671">
    <property type="entry name" value="baf"/>
    <property type="match status" value="1"/>
</dbReference>
<evidence type="ECO:0000313" key="17">
    <source>
        <dbReference type="EMBL" id="CDZ23998.1"/>
    </source>
</evidence>
<dbReference type="Gene3D" id="3.30.420.40">
    <property type="match status" value="2"/>
</dbReference>
<feature type="binding site" evidence="16">
    <location>
        <begin position="107"/>
        <end position="110"/>
    </location>
    <ligand>
        <name>substrate</name>
    </ligand>
</feature>
<evidence type="ECO:0000256" key="4">
    <source>
        <dbReference type="ARBA" id="ARBA00005225"/>
    </source>
</evidence>
<dbReference type="HAMAP" id="MF_01274">
    <property type="entry name" value="Pantothen_kinase_3"/>
    <property type="match status" value="1"/>
</dbReference>
<keyword evidence="11 16" id="KW-0067">ATP-binding</keyword>
<comment type="subcellular location">
    <subcellularLocation>
        <location evidence="3 16">Cytoplasm</location>
    </subcellularLocation>
</comment>
<proteinExistence type="inferred from homology"/>
<evidence type="ECO:0000256" key="10">
    <source>
        <dbReference type="ARBA" id="ARBA00022777"/>
    </source>
</evidence>
<dbReference type="OrthoDB" id="9804707at2"/>
<dbReference type="GO" id="GO:0005737">
    <property type="term" value="C:cytoplasm"/>
    <property type="evidence" value="ECO:0007669"/>
    <property type="project" value="UniProtKB-SubCell"/>
</dbReference>
<dbReference type="SUPFAM" id="SSF53067">
    <property type="entry name" value="Actin-like ATPase domain"/>
    <property type="match status" value="2"/>
</dbReference>
<comment type="caution">
    <text evidence="16">Lacks conserved residue(s) required for the propagation of feature annotation.</text>
</comment>
<dbReference type="InterPro" id="IPR004619">
    <property type="entry name" value="Type_III_PanK"/>
</dbReference>
<dbReference type="GO" id="GO:0015937">
    <property type="term" value="P:coenzyme A biosynthetic process"/>
    <property type="evidence" value="ECO:0007669"/>
    <property type="project" value="UniProtKB-UniRule"/>
</dbReference>